<protein>
    <submittedName>
        <fullName evidence="2">Uncharacterized protein</fullName>
    </submittedName>
</protein>
<dbReference type="AlphaFoldDB" id="A0A182TYN2"/>
<dbReference type="EnsemblMetazoa" id="AMEC010706-RA">
    <property type="protein sequence ID" value="AMEC010706-PA"/>
    <property type="gene ID" value="AMEC010706"/>
</dbReference>
<name>A0A182TYN2_9DIPT</name>
<accession>A0A182TYN2</accession>
<feature type="region of interest" description="Disordered" evidence="1">
    <location>
        <begin position="1"/>
        <end position="64"/>
    </location>
</feature>
<evidence type="ECO:0000256" key="1">
    <source>
        <dbReference type="SAM" id="MobiDB-lite"/>
    </source>
</evidence>
<evidence type="ECO:0000313" key="3">
    <source>
        <dbReference type="Proteomes" id="UP000075902"/>
    </source>
</evidence>
<dbReference type="VEuPathDB" id="VectorBase:AMEC010706"/>
<sequence>MLLLPATIKEPHPDRGNGFGPPISPPVREAGDAAASGVDVPPVEPTSTEAKLSDVAAAAPSSTPGGLEVTMAAAAAATGALSESQLLVASVASLGPTTPGAALLPSCAAGLFVVPPTTSLLWLEVPTTPFHVHKLLPTSARSLRDDRLCVLCG</sequence>
<keyword evidence="3" id="KW-1185">Reference proteome</keyword>
<reference evidence="2" key="2">
    <citation type="submission" date="2020-05" db="UniProtKB">
        <authorList>
            <consortium name="EnsemblMetazoa"/>
        </authorList>
    </citation>
    <scope>IDENTIFICATION</scope>
    <source>
        <strain evidence="2">CM1001059</strain>
    </source>
</reference>
<proteinExistence type="predicted"/>
<organism evidence="2 3">
    <name type="scientific">Anopheles melas</name>
    <dbReference type="NCBI Taxonomy" id="34690"/>
    <lineage>
        <taxon>Eukaryota</taxon>
        <taxon>Metazoa</taxon>
        <taxon>Ecdysozoa</taxon>
        <taxon>Arthropoda</taxon>
        <taxon>Hexapoda</taxon>
        <taxon>Insecta</taxon>
        <taxon>Pterygota</taxon>
        <taxon>Neoptera</taxon>
        <taxon>Endopterygota</taxon>
        <taxon>Diptera</taxon>
        <taxon>Nematocera</taxon>
        <taxon>Culicoidea</taxon>
        <taxon>Culicidae</taxon>
        <taxon>Anophelinae</taxon>
        <taxon>Anopheles</taxon>
    </lineage>
</organism>
<reference evidence="3" key="1">
    <citation type="submission" date="2014-01" db="EMBL/GenBank/DDBJ databases">
        <title>The Genome Sequence of Anopheles melas CM1001059_A (V2).</title>
        <authorList>
            <consortium name="The Broad Institute Genomics Platform"/>
            <person name="Neafsey D.E."/>
            <person name="Besansky N."/>
            <person name="Howell P."/>
            <person name="Walton C."/>
            <person name="Young S.K."/>
            <person name="Zeng Q."/>
            <person name="Gargeya S."/>
            <person name="Fitzgerald M."/>
            <person name="Haas B."/>
            <person name="Abouelleil A."/>
            <person name="Allen A.W."/>
            <person name="Alvarado L."/>
            <person name="Arachchi H.M."/>
            <person name="Berlin A.M."/>
            <person name="Chapman S.B."/>
            <person name="Gainer-Dewar J."/>
            <person name="Goldberg J."/>
            <person name="Griggs A."/>
            <person name="Gujja S."/>
            <person name="Hansen M."/>
            <person name="Howarth C."/>
            <person name="Imamovic A."/>
            <person name="Ireland A."/>
            <person name="Larimer J."/>
            <person name="McCowan C."/>
            <person name="Murphy C."/>
            <person name="Pearson M."/>
            <person name="Poon T.W."/>
            <person name="Priest M."/>
            <person name="Roberts A."/>
            <person name="Saif S."/>
            <person name="Shea T."/>
            <person name="Sisk P."/>
            <person name="Sykes S."/>
            <person name="Wortman J."/>
            <person name="Nusbaum C."/>
            <person name="Birren B."/>
        </authorList>
    </citation>
    <scope>NUCLEOTIDE SEQUENCE [LARGE SCALE GENOMIC DNA]</scope>
    <source>
        <strain evidence="3">CM1001059</strain>
    </source>
</reference>
<dbReference type="Proteomes" id="UP000075902">
    <property type="component" value="Unassembled WGS sequence"/>
</dbReference>
<evidence type="ECO:0000313" key="2">
    <source>
        <dbReference type="EnsemblMetazoa" id="AMEC010706-PA"/>
    </source>
</evidence>